<dbReference type="InterPro" id="IPR015377">
    <property type="entry name" value="Fumarylacetoacetase_N"/>
</dbReference>
<accession>A0A367MAP7</accession>
<protein>
    <submittedName>
        <fullName evidence="3">Fumarylacetoacetase</fullName>
    </submittedName>
</protein>
<sequence length="88" mass="8849">MNQPTPTRSWVASANGHADFPLQNLPLGIFSRAGLSPRCGVAIGDSILDLDAALAAGLFEGAAGEAAEATRGGALNAFFALGKPARVA</sequence>
<dbReference type="EMBL" id="QORE01000353">
    <property type="protein sequence ID" value="RCI74524.1"/>
    <property type="molecule type" value="Genomic_DNA"/>
</dbReference>
<dbReference type="Pfam" id="PF09298">
    <property type="entry name" value="FAA_hydrolase_N"/>
    <property type="match status" value="1"/>
</dbReference>
<feature type="non-terminal residue" evidence="3">
    <location>
        <position position="88"/>
    </location>
</feature>
<dbReference type="GO" id="GO:1902000">
    <property type="term" value="P:homogentisate catabolic process"/>
    <property type="evidence" value="ECO:0007669"/>
    <property type="project" value="TreeGrafter"/>
</dbReference>
<evidence type="ECO:0000313" key="4">
    <source>
        <dbReference type="Proteomes" id="UP000253594"/>
    </source>
</evidence>
<dbReference type="GO" id="GO:0004334">
    <property type="term" value="F:fumarylacetoacetase activity"/>
    <property type="evidence" value="ECO:0007669"/>
    <property type="project" value="InterPro"/>
</dbReference>
<organism evidence="3 4">
    <name type="scientific">Pseudomonas aeruginosa</name>
    <dbReference type="NCBI Taxonomy" id="287"/>
    <lineage>
        <taxon>Bacteria</taxon>
        <taxon>Pseudomonadati</taxon>
        <taxon>Pseudomonadota</taxon>
        <taxon>Gammaproteobacteria</taxon>
        <taxon>Pseudomonadales</taxon>
        <taxon>Pseudomonadaceae</taxon>
        <taxon>Pseudomonas</taxon>
    </lineage>
</organism>
<evidence type="ECO:0000256" key="1">
    <source>
        <dbReference type="ARBA" id="ARBA00022723"/>
    </source>
</evidence>
<reference evidence="3 4" key="1">
    <citation type="submission" date="2018-07" db="EMBL/GenBank/DDBJ databases">
        <title>Mechanisms of high-level aminoglycoside resistance among Gram-negative pathogens in Brazil.</title>
        <authorList>
            <person name="Ballaben A.S."/>
            <person name="Darini A.L.C."/>
            <person name="Doi Y."/>
        </authorList>
    </citation>
    <scope>NUCLEOTIDE SEQUENCE [LARGE SCALE GENOMIC DNA]</scope>
    <source>
        <strain evidence="3 4">B2-305</strain>
    </source>
</reference>
<evidence type="ECO:0000313" key="3">
    <source>
        <dbReference type="EMBL" id="RCI74524.1"/>
    </source>
</evidence>
<dbReference type="PANTHER" id="PTHR43069">
    <property type="entry name" value="FUMARYLACETOACETASE"/>
    <property type="match status" value="1"/>
</dbReference>
<dbReference type="GO" id="GO:0006572">
    <property type="term" value="P:L-tyrosine catabolic process"/>
    <property type="evidence" value="ECO:0007669"/>
    <property type="project" value="TreeGrafter"/>
</dbReference>
<dbReference type="AlphaFoldDB" id="A0A367MAP7"/>
<dbReference type="InterPro" id="IPR036462">
    <property type="entry name" value="Fumarylacetoacetase_N_sf"/>
</dbReference>
<dbReference type="SUPFAM" id="SSF63433">
    <property type="entry name" value="Fumarylacetoacetate hydrolase, FAH, N-terminal domain"/>
    <property type="match status" value="1"/>
</dbReference>
<name>A0A367MAP7_PSEAI</name>
<dbReference type="Gene3D" id="2.30.30.230">
    <property type="entry name" value="Fumarylacetoacetase, N-terminal domain"/>
    <property type="match status" value="1"/>
</dbReference>
<proteinExistence type="predicted"/>
<feature type="domain" description="Fumarylacetoacetase N-terminal" evidence="2">
    <location>
        <begin position="23"/>
        <end position="86"/>
    </location>
</feature>
<evidence type="ECO:0000259" key="2">
    <source>
        <dbReference type="Pfam" id="PF09298"/>
    </source>
</evidence>
<dbReference type="Proteomes" id="UP000253594">
    <property type="component" value="Unassembled WGS sequence"/>
</dbReference>
<dbReference type="GO" id="GO:0006559">
    <property type="term" value="P:L-phenylalanine catabolic process"/>
    <property type="evidence" value="ECO:0007669"/>
    <property type="project" value="TreeGrafter"/>
</dbReference>
<dbReference type="InterPro" id="IPR005959">
    <property type="entry name" value="Fumarylacetoacetase"/>
</dbReference>
<gene>
    <name evidence="3" type="ORF">DT376_12570</name>
</gene>
<dbReference type="GO" id="GO:0046872">
    <property type="term" value="F:metal ion binding"/>
    <property type="evidence" value="ECO:0007669"/>
    <property type="project" value="UniProtKB-KW"/>
</dbReference>
<keyword evidence="1" id="KW-0479">Metal-binding</keyword>
<comment type="caution">
    <text evidence="3">The sequence shown here is derived from an EMBL/GenBank/DDBJ whole genome shotgun (WGS) entry which is preliminary data.</text>
</comment>
<dbReference type="PANTHER" id="PTHR43069:SF2">
    <property type="entry name" value="FUMARYLACETOACETASE"/>
    <property type="match status" value="1"/>
</dbReference>